<keyword evidence="2" id="KW-1185">Reference proteome</keyword>
<gene>
    <name evidence="1" type="ORF">DPEC_G00071440</name>
</gene>
<protein>
    <submittedName>
        <fullName evidence="1">Uncharacterized protein</fullName>
    </submittedName>
</protein>
<dbReference type="Proteomes" id="UP001157502">
    <property type="component" value="Chromosome 6"/>
</dbReference>
<organism evidence="1 2">
    <name type="scientific">Dallia pectoralis</name>
    <name type="common">Alaska blackfish</name>
    <dbReference type="NCBI Taxonomy" id="75939"/>
    <lineage>
        <taxon>Eukaryota</taxon>
        <taxon>Metazoa</taxon>
        <taxon>Chordata</taxon>
        <taxon>Craniata</taxon>
        <taxon>Vertebrata</taxon>
        <taxon>Euteleostomi</taxon>
        <taxon>Actinopterygii</taxon>
        <taxon>Neopterygii</taxon>
        <taxon>Teleostei</taxon>
        <taxon>Protacanthopterygii</taxon>
        <taxon>Esociformes</taxon>
        <taxon>Umbridae</taxon>
        <taxon>Dallia</taxon>
    </lineage>
</organism>
<reference evidence="1" key="1">
    <citation type="submission" date="2021-05" db="EMBL/GenBank/DDBJ databases">
        <authorList>
            <person name="Pan Q."/>
            <person name="Jouanno E."/>
            <person name="Zahm M."/>
            <person name="Klopp C."/>
            <person name="Cabau C."/>
            <person name="Louis A."/>
            <person name="Berthelot C."/>
            <person name="Parey E."/>
            <person name="Roest Crollius H."/>
            <person name="Montfort J."/>
            <person name="Robinson-Rechavi M."/>
            <person name="Bouchez O."/>
            <person name="Lampietro C."/>
            <person name="Lopez Roques C."/>
            <person name="Donnadieu C."/>
            <person name="Postlethwait J."/>
            <person name="Bobe J."/>
            <person name="Dillon D."/>
            <person name="Chandos A."/>
            <person name="von Hippel F."/>
            <person name="Guiguen Y."/>
        </authorList>
    </citation>
    <scope>NUCLEOTIDE SEQUENCE</scope>
    <source>
        <strain evidence="1">YG-Jan2019</strain>
    </source>
</reference>
<evidence type="ECO:0000313" key="2">
    <source>
        <dbReference type="Proteomes" id="UP001157502"/>
    </source>
</evidence>
<proteinExistence type="predicted"/>
<evidence type="ECO:0000313" key="1">
    <source>
        <dbReference type="EMBL" id="KAJ8010095.1"/>
    </source>
</evidence>
<comment type="caution">
    <text evidence="1">The sequence shown here is derived from an EMBL/GenBank/DDBJ whole genome shotgun (WGS) entry which is preliminary data.</text>
</comment>
<accession>A0ACC2H2V2</accession>
<dbReference type="EMBL" id="CM055733">
    <property type="protein sequence ID" value="KAJ8010095.1"/>
    <property type="molecule type" value="Genomic_DNA"/>
</dbReference>
<sequence length="148" mass="16798">MMGMSQEAKKVVEECQRRAAERDLFSMYKEAKIVCAEESHIGLQLILARLLLPHLFKEDPDALYVIKKKNYDVCRVSMTCGSDTCDLAVQIEVAFEKIGYVSDLDHIPKWPGSHLKRSDLGRSDCHEKSRYKSHRGKKIGIGSFQPAV</sequence>
<name>A0ACC2H2V2_DALPE</name>